<gene>
    <name evidence="2" type="ORF">C6N75_17140</name>
</gene>
<organism evidence="2 3">
    <name type="scientific">Streptomyces solincola</name>
    <dbReference type="NCBI Taxonomy" id="2100817"/>
    <lineage>
        <taxon>Bacteria</taxon>
        <taxon>Bacillati</taxon>
        <taxon>Actinomycetota</taxon>
        <taxon>Actinomycetes</taxon>
        <taxon>Kitasatosporales</taxon>
        <taxon>Streptomycetaceae</taxon>
        <taxon>Streptomyces</taxon>
    </lineage>
</organism>
<dbReference type="RefSeq" id="WP_219852882.1">
    <property type="nucleotide sequence ID" value="NZ_PVLV01000256.1"/>
</dbReference>
<name>A0A2S9PUC0_9ACTN</name>
<feature type="transmembrane region" description="Helical" evidence="1">
    <location>
        <begin position="36"/>
        <end position="56"/>
    </location>
</feature>
<sequence length="99" mass="9845">MTQRRRSWLIGTGALLVLAGLGAFFAFQGLDRADKWASVLGLFVGVAGLALAVYGARAPGQSADGATAGGSINQVRGVAGDVTIGAPRPSSPPPPGSTP</sequence>
<comment type="caution">
    <text evidence="2">The sequence shown here is derived from an EMBL/GenBank/DDBJ whole genome shotgun (WGS) entry which is preliminary data.</text>
</comment>
<evidence type="ECO:0000313" key="3">
    <source>
        <dbReference type="Proteomes" id="UP000239322"/>
    </source>
</evidence>
<dbReference type="EMBL" id="PVLV01000256">
    <property type="protein sequence ID" value="PRH78009.1"/>
    <property type="molecule type" value="Genomic_DNA"/>
</dbReference>
<evidence type="ECO:0000256" key="1">
    <source>
        <dbReference type="SAM" id="Phobius"/>
    </source>
</evidence>
<keyword evidence="1" id="KW-0812">Transmembrane</keyword>
<proteinExistence type="predicted"/>
<accession>A0A2S9PUC0</accession>
<keyword evidence="1" id="KW-1133">Transmembrane helix</keyword>
<reference evidence="2 3" key="1">
    <citation type="submission" date="2018-03" db="EMBL/GenBank/DDBJ databases">
        <title>Novel Streptomyces sp. from soil.</title>
        <authorList>
            <person name="Tan G.Y.A."/>
            <person name="Lee Z.Y."/>
        </authorList>
    </citation>
    <scope>NUCLEOTIDE SEQUENCE [LARGE SCALE GENOMIC DNA]</scope>
    <source>
        <strain evidence="2 3">ST5x</strain>
    </source>
</reference>
<feature type="transmembrane region" description="Helical" evidence="1">
    <location>
        <begin position="7"/>
        <end position="30"/>
    </location>
</feature>
<evidence type="ECO:0000313" key="2">
    <source>
        <dbReference type="EMBL" id="PRH78009.1"/>
    </source>
</evidence>
<protein>
    <submittedName>
        <fullName evidence="2">Uncharacterized protein</fullName>
    </submittedName>
</protein>
<feature type="non-terminal residue" evidence="2">
    <location>
        <position position="99"/>
    </location>
</feature>
<keyword evidence="3" id="KW-1185">Reference proteome</keyword>
<dbReference type="AlphaFoldDB" id="A0A2S9PUC0"/>
<dbReference type="Proteomes" id="UP000239322">
    <property type="component" value="Unassembled WGS sequence"/>
</dbReference>
<keyword evidence="1" id="KW-0472">Membrane</keyword>